<feature type="transmembrane region" description="Helical" evidence="2">
    <location>
        <begin position="180"/>
        <end position="204"/>
    </location>
</feature>
<feature type="compositionally biased region" description="Low complexity" evidence="1">
    <location>
        <begin position="18"/>
        <end position="70"/>
    </location>
</feature>
<evidence type="ECO:0000313" key="4">
    <source>
        <dbReference type="Proteomes" id="UP000053171"/>
    </source>
</evidence>
<evidence type="ECO:0000256" key="1">
    <source>
        <dbReference type="SAM" id="MobiDB-lite"/>
    </source>
</evidence>
<dbReference type="Proteomes" id="UP000053171">
    <property type="component" value="Unassembled WGS sequence"/>
</dbReference>
<keyword evidence="2" id="KW-0812">Transmembrane</keyword>
<dbReference type="EMBL" id="LJBJ02000003">
    <property type="protein sequence ID" value="OAX52475.1"/>
    <property type="molecule type" value="Genomic_DNA"/>
</dbReference>
<keyword evidence="2" id="KW-1133">Transmembrane helix</keyword>
<gene>
    <name evidence="3" type="ORF">AN277_0202320</name>
</gene>
<protein>
    <submittedName>
        <fullName evidence="3">Uncharacterized protein</fullName>
    </submittedName>
</protein>
<sequence>MTQPPSSPEDPSRDRPQPRYGQYAPQDGADAAGGPAAGAPAPGHAGYQQAPGYGQGAPTHGQGAPVYGQGAQPGGAPGGVPRYGDATGSGGYVPQPGDVRQAGPAPQRLRTGVLIGWIGCGLALLGSLVSMIDENLISGGALEVAGGVIGAVLGLGVYVMGAAFLWLCLRGANWARVSSLVFAIIAGLQALASLFALIALPVIGTVLAAENPEIDTLMQEATGPAFWISSVMTLIAEVAYLVGVLMLWTKPVSRWFQTVQVLRRGY</sequence>
<evidence type="ECO:0000256" key="2">
    <source>
        <dbReference type="SAM" id="Phobius"/>
    </source>
</evidence>
<organism evidence="3 4">
    <name type="scientific">Rothia kristinae</name>
    <dbReference type="NCBI Taxonomy" id="37923"/>
    <lineage>
        <taxon>Bacteria</taxon>
        <taxon>Bacillati</taxon>
        <taxon>Actinomycetota</taxon>
        <taxon>Actinomycetes</taxon>
        <taxon>Micrococcales</taxon>
        <taxon>Micrococcaceae</taxon>
        <taxon>Rothia</taxon>
    </lineage>
</organism>
<reference evidence="3" key="1">
    <citation type="submission" date="2016-06" db="EMBL/GenBank/DDBJ databases">
        <title>Identification of putative biosynthetic pathways for the production of bioactive secondary metabolites by the marine actinomycete Kocuria kristinae RUTW2-3.</title>
        <authorList>
            <person name="Waterworth S.C."/>
            <person name="Walmsley T.A."/>
            <person name="Matongo T."/>
            <person name="Davies-Coleman M.T."/>
            <person name="Dorrington R.A."/>
        </authorList>
    </citation>
    <scope>NUCLEOTIDE SEQUENCE [LARGE SCALE GENOMIC DNA]</scope>
    <source>
        <strain evidence="3">RUTW2-3</strain>
    </source>
</reference>
<dbReference type="AlphaFoldDB" id="A0A199NUH8"/>
<feature type="transmembrane region" description="Helical" evidence="2">
    <location>
        <begin position="144"/>
        <end position="168"/>
    </location>
</feature>
<dbReference type="STRING" id="37923.BK826_05765"/>
<keyword evidence="4" id="KW-1185">Reference proteome</keyword>
<evidence type="ECO:0000313" key="3">
    <source>
        <dbReference type="EMBL" id="OAX52475.1"/>
    </source>
</evidence>
<comment type="caution">
    <text evidence="3">The sequence shown here is derived from an EMBL/GenBank/DDBJ whole genome shotgun (WGS) entry which is preliminary data.</text>
</comment>
<name>A0A199NUH8_9MICC</name>
<keyword evidence="2" id="KW-0472">Membrane</keyword>
<feature type="transmembrane region" description="Helical" evidence="2">
    <location>
        <begin position="224"/>
        <end position="248"/>
    </location>
</feature>
<feature type="transmembrane region" description="Helical" evidence="2">
    <location>
        <begin position="113"/>
        <end position="132"/>
    </location>
</feature>
<accession>A0A199NUH8</accession>
<feature type="region of interest" description="Disordered" evidence="1">
    <location>
        <begin position="1"/>
        <end position="104"/>
    </location>
</feature>
<proteinExistence type="predicted"/>
<dbReference type="RefSeq" id="WP_061225403.1">
    <property type="nucleotide sequence ID" value="NZ_JBFBMA010000003.1"/>
</dbReference>